<reference evidence="1 2" key="1">
    <citation type="journal article" date="2014" name="Int. J. Syst. Evol. Microbiol.">
        <title>Complete genome sequence of Corynebacterium casei LMG S-19264T (=DSM 44701T), isolated from a smear-ripened cheese.</title>
        <authorList>
            <consortium name="US DOE Joint Genome Institute (JGI-PGF)"/>
            <person name="Walter F."/>
            <person name="Albersmeier A."/>
            <person name="Kalinowski J."/>
            <person name="Ruckert C."/>
        </authorList>
    </citation>
    <scope>NUCLEOTIDE SEQUENCE [LARGE SCALE GENOMIC DNA]</scope>
    <source>
        <strain evidence="1 2">CGMCC 1.7029</strain>
    </source>
</reference>
<evidence type="ECO:0000313" key="2">
    <source>
        <dbReference type="Proteomes" id="UP000598196"/>
    </source>
</evidence>
<dbReference type="Proteomes" id="UP000598196">
    <property type="component" value="Unassembled WGS sequence"/>
</dbReference>
<sequence>MSDGPSGDWPDGKAWPLGEVWRRDEIESPCVKICVMHPAEGICVGCMRTLAEIGAWSAMTSEERRAIMMDLPSRAPRLRKRRGGRAGHITG</sequence>
<organism evidence="1 2">
    <name type="scientific">Gemmobacter aquaticus</name>
    <dbReference type="NCBI Taxonomy" id="490185"/>
    <lineage>
        <taxon>Bacteria</taxon>
        <taxon>Pseudomonadati</taxon>
        <taxon>Pseudomonadota</taxon>
        <taxon>Alphaproteobacteria</taxon>
        <taxon>Rhodobacterales</taxon>
        <taxon>Paracoccaceae</taxon>
        <taxon>Gemmobacter</taxon>
    </lineage>
</organism>
<keyword evidence="2" id="KW-1185">Reference proteome</keyword>
<dbReference type="AlphaFoldDB" id="A0A917YJ84"/>
<protein>
    <submittedName>
        <fullName evidence="1">DUF1289 domain-containing protein</fullName>
    </submittedName>
</protein>
<accession>A0A917YJ84</accession>
<comment type="caution">
    <text evidence="1">The sequence shown here is derived from an EMBL/GenBank/DDBJ whole genome shotgun (WGS) entry which is preliminary data.</text>
</comment>
<dbReference type="Pfam" id="PF06945">
    <property type="entry name" value="DUF1289"/>
    <property type="match status" value="1"/>
</dbReference>
<dbReference type="RefSeq" id="WP_229704314.1">
    <property type="nucleotide sequence ID" value="NZ_BMLP01000001.1"/>
</dbReference>
<dbReference type="PANTHER" id="PTHR35175:SF2">
    <property type="entry name" value="DUF1289 DOMAIN-CONTAINING PROTEIN"/>
    <property type="match status" value="1"/>
</dbReference>
<proteinExistence type="predicted"/>
<gene>
    <name evidence="1" type="ORF">GCM10010991_08000</name>
</gene>
<name>A0A917YJ84_9RHOB</name>
<dbReference type="EMBL" id="BMLP01000001">
    <property type="protein sequence ID" value="GGO26883.1"/>
    <property type="molecule type" value="Genomic_DNA"/>
</dbReference>
<evidence type="ECO:0000313" key="1">
    <source>
        <dbReference type="EMBL" id="GGO26883.1"/>
    </source>
</evidence>
<dbReference type="InterPro" id="IPR010710">
    <property type="entry name" value="DUF1289"/>
</dbReference>
<dbReference type="PANTHER" id="PTHR35175">
    <property type="entry name" value="DUF1289 DOMAIN-CONTAINING PROTEIN"/>
    <property type="match status" value="1"/>
</dbReference>